<dbReference type="GO" id="GO:0016740">
    <property type="term" value="F:transferase activity"/>
    <property type="evidence" value="ECO:0007669"/>
    <property type="project" value="UniProtKB-KW"/>
</dbReference>
<evidence type="ECO:0000313" key="10">
    <source>
        <dbReference type="Proteomes" id="UP000249239"/>
    </source>
</evidence>
<dbReference type="GO" id="GO:0008360">
    <property type="term" value="P:regulation of cell shape"/>
    <property type="evidence" value="ECO:0007669"/>
    <property type="project" value="UniProtKB-UniRule"/>
</dbReference>
<dbReference type="CDD" id="cd16913">
    <property type="entry name" value="YkuD_like"/>
    <property type="match status" value="1"/>
</dbReference>
<dbReference type="PROSITE" id="PS52029">
    <property type="entry name" value="LD_TPASE"/>
    <property type="match status" value="1"/>
</dbReference>
<keyword evidence="5 7" id="KW-0573">Peptidoglycan synthesis</keyword>
<keyword evidence="6 7" id="KW-0961">Cell wall biogenesis/degradation</keyword>
<evidence type="ECO:0000256" key="4">
    <source>
        <dbReference type="ARBA" id="ARBA00022960"/>
    </source>
</evidence>
<dbReference type="GO" id="GO:0004180">
    <property type="term" value="F:carboxypeptidase activity"/>
    <property type="evidence" value="ECO:0007669"/>
    <property type="project" value="UniProtKB-ARBA"/>
</dbReference>
<evidence type="ECO:0000256" key="7">
    <source>
        <dbReference type="PROSITE-ProRule" id="PRU01373"/>
    </source>
</evidence>
<protein>
    <submittedName>
        <fullName evidence="9">L,D-transpeptidase-like protein</fullName>
    </submittedName>
</protein>
<dbReference type="AlphaFoldDB" id="A0A2W7Q021"/>
<feature type="active site" description="Proton donor/acceptor" evidence="7">
    <location>
        <position position="153"/>
    </location>
</feature>
<name>A0A2W7Q021_9BACT</name>
<dbReference type="GO" id="GO:0009252">
    <property type="term" value="P:peptidoglycan biosynthetic process"/>
    <property type="evidence" value="ECO:0007669"/>
    <property type="project" value="UniProtKB-UniPathway"/>
</dbReference>
<dbReference type="GO" id="GO:0071555">
    <property type="term" value="P:cell wall organization"/>
    <property type="evidence" value="ECO:0007669"/>
    <property type="project" value="UniProtKB-UniRule"/>
</dbReference>
<keyword evidence="3" id="KW-0808">Transferase</keyword>
<evidence type="ECO:0000313" key="9">
    <source>
        <dbReference type="EMBL" id="PZX15129.1"/>
    </source>
</evidence>
<dbReference type="Proteomes" id="UP000249239">
    <property type="component" value="Unassembled WGS sequence"/>
</dbReference>
<sequence>MKNLLLCFMVGGLMMSATIPSFRDRQKGFTRVREAYVAKEKGMVKLLGEHGLNRDSLRIYLRAFKAEKVVELWGRNLSDTTFVLLKSYPICEMSGETGPKRRVRDLQVPEGFYHITQLNPFSKYHLSMQINYPNASDSVRGVKGLLGSLIFIHGGCESSGCLAMTDDRIKELYLYCVEAYHGGQQRIEMTIYPARLSMRTLMPVW</sequence>
<dbReference type="SUPFAM" id="SSF141523">
    <property type="entry name" value="L,D-transpeptidase catalytic domain-like"/>
    <property type="match status" value="1"/>
</dbReference>
<dbReference type="PANTHER" id="PTHR36699:SF1">
    <property type="entry name" value="L,D-TRANSPEPTIDASE YAFK-RELATED"/>
    <property type="match status" value="1"/>
</dbReference>
<feature type="domain" description="L,D-TPase catalytic" evidence="8">
    <location>
        <begin position="59"/>
        <end position="192"/>
    </location>
</feature>
<keyword evidence="10" id="KW-1185">Reference proteome</keyword>
<keyword evidence="4 7" id="KW-0133">Cell shape</keyword>
<dbReference type="InterPro" id="IPR005490">
    <property type="entry name" value="LD_TPept_cat_dom"/>
</dbReference>
<comment type="similarity">
    <text evidence="2">Belongs to the YkuD family.</text>
</comment>
<accession>A0A2W7Q021</accession>
<proteinExistence type="inferred from homology"/>
<evidence type="ECO:0000259" key="8">
    <source>
        <dbReference type="PROSITE" id="PS52029"/>
    </source>
</evidence>
<comment type="caution">
    <text evidence="9">The sequence shown here is derived from an EMBL/GenBank/DDBJ whole genome shotgun (WGS) entry which is preliminary data.</text>
</comment>
<dbReference type="EMBL" id="QKZK01000017">
    <property type="protein sequence ID" value="PZX15129.1"/>
    <property type="molecule type" value="Genomic_DNA"/>
</dbReference>
<evidence type="ECO:0000256" key="2">
    <source>
        <dbReference type="ARBA" id="ARBA00005992"/>
    </source>
</evidence>
<dbReference type="Pfam" id="PF03734">
    <property type="entry name" value="YkuD"/>
    <property type="match status" value="1"/>
</dbReference>
<organism evidence="9 10">
    <name type="scientific">Breznakibacter xylanolyticus</name>
    <dbReference type="NCBI Taxonomy" id="990"/>
    <lineage>
        <taxon>Bacteria</taxon>
        <taxon>Pseudomonadati</taxon>
        <taxon>Bacteroidota</taxon>
        <taxon>Bacteroidia</taxon>
        <taxon>Marinilabiliales</taxon>
        <taxon>Marinilabiliaceae</taxon>
        <taxon>Breznakibacter</taxon>
    </lineage>
</organism>
<evidence type="ECO:0000256" key="5">
    <source>
        <dbReference type="ARBA" id="ARBA00022984"/>
    </source>
</evidence>
<evidence type="ECO:0000256" key="3">
    <source>
        <dbReference type="ARBA" id="ARBA00022679"/>
    </source>
</evidence>
<comment type="pathway">
    <text evidence="1 7">Cell wall biogenesis; peptidoglycan biosynthesis.</text>
</comment>
<dbReference type="PANTHER" id="PTHR36699">
    <property type="entry name" value="LD-TRANSPEPTIDASE"/>
    <property type="match status" value="1"/>
</dbReference>
<gene>
    <name evidence="9" type="ORF">LX69_02216</name>
</gene>
<evidence type="ECO:0000256" key="6">
    <source>
        <dbReference type="ARBA" id="ARBA00023316"/>
    </source>
</evidence>
<dbReference type="InterPro" id="IPR038063">
    <property type="entry name" value="Transpep_catalytic_dom"/>
</dbReference>
<dbReference type="OrthoDB" id="9809748at2"/>
<reference evidence="9 10" key="1">
    <citation type="submission" date="2018-06" db="EMBL/GenBank/DDBJ databases">
        <title>Genomic Encyclopedia of Archaeal and Bacterial Type Strains, Phase II (KMG-II): from individual species to whole genera.</title>
        <authorList>
            <person name="Goeker M."/>
        </authorList>
    </citation>
    <scope>NUCLEOTIDE SEQUENCE [LARGE SCALE GENOMIC DNA]</scope>
    <source>
        <strain evidence="9 10">DSM 6779</strain>
    </source>
</reference>
<feature type="active site" description="Nucleophile" evidence="7">
    <location>
        <position position="161"/>
    </location>
</feature>
<dbReference type="RefSeq" id="WP_111446072.1">
    <property type="nucleotide sequence ID" value="NZ_QKZK01000017.1"/>
</dbReference>
<dbReference type="UniPathway" id="UPA00219"/>
<evidence type="ECO:0000256" key="1">
    <source>
        <dbReference type="ARBA" id="ARBA00004752"/>
    </source>
</evidence>